<reference evidence="3" key="2">
    <citation type="journal article" date="2020" name="Microorganisms">
        <title>Osmotic Adaptation and Compatible Solute Biosynthesis of Phototrophic Bacteria as Revealed from Genome Analyses.</title>
        <authorList>
            <person name="Imhoff J.F."/>
            <person name="Rahn T."/>
            <person name="Kunzel S."/>
            <person name="Keller A."/>
            <person name="Neulinger S.C."/>
        </authorList>
    </citation>
    <scope>NUCLEOTIDE SEQUENCE</scope>
    <source>
        <strain evidence="3">LMG 28126</strain>
    </source>
</reference>
<dbReference type="InterPro" id="IPR036596">
    <property type="entry name" value="Cyt-C_aa3_sf"/>
</dbReference>
<gene>
    <name evidence="3" type="ORF">CCR87_16600</name>
</gene>
<keyword evidence="1" id="KW-0812">Transmembrane</keyword>
<dbReference type="EMBL" id="NHSD01000333">
    <property type="protein sequence ID" value="MBK5928933.1"/>
    <property type="molecule type" value="Genomic_DNA"/>
</dbReference>
<evidence type="ECO:0000259" key="2">
    <source>
        <dbReference type="Pfam" id="PF07835"/>
    </source>
</evidence>
<proteinExistence type="predicted"/>
<dbReference type="SUPFAM" id="SSF81469">
    <property type="entry name" value="Bacterial aa3 type cytochrome c oxidase subunit IV"/>
    <property type="match status" value="1"/>
</dbReference>
<keyword evidence="1" id="KW-1133">Transmembrane helix</keyword>
<dbReference type="Gene3D" id="1.20.5.160">
    <property type="entry name" value="Bacterial aa3 type cytochrome c oxidase subunit IV"/>
    <property type="match status" value="1"/>
</dbReference>
<name>A0A934WKV1_9RHOB</name>
<dbReference type="InterPro" id="IPR012422">
    <property type="entry name" value="Cyt_c_oxidase_su4_bac-aa3"/>
</dbReference>
<evidence type="ECO:0000256" key="1">
    <source>
        <dbReference type="SAM" id="Phobius"/>
    </source>
</evidence>
<dbReference type="Proteomes" id="UP000706333">
    <property type="component" value="Unassembled WGS sequence"/>
</dbReference>
<evidence type="ECO:0000313" key="3">
    <source>
        <dbReference type="EMBL" id="MBK5928933.1"/>
    </source>
</evidence>
<feature type="domain" description="Cytochrome c oxidase subunit IV bacterial aa3 type" evidence="2">
    <location>
        <begin position="4"/>
        <end position="43"/>
    </location>
</feature>
<comment type="caution">
    <text evidence="3">The sequence shown here is derived from an EMBL/GenBank/DDBJ whole genome shotgun (WGS) entry which is preliminary data.</text>
</comment>
<protein>
    <submittedName>
        <fullName evidence="3">Aa3-type cytochrome c oxidase subunit IV</fullName>
    </submittedName>
</protein>
<reference evidence="3" key="1">
    <citation type="submission" date="2017-05" db="EMBL/GenBank/DDBJ databases">
        <authorList>
            <person name="Imhoff J.F."/>
            <person name="Rahn T."/>
            <person name="Kuenzel S."/>
            <person name="Neulinger S.C."/>
        </authorList>
    </citation>
    <scope>NUCLEOTIDE SEQUENCE</scope>
    <source>
        <strain evidence="3">LMG 28126</strain>
    </source>
</reference>
<feature type="transmembrane region" description="Helical" evidence="1">
    <location>
        <begin position="21"/>
        <end position="42"/>
    </location>
</feature>
<dbReference type="RefSeq" id="WP_201158698.1">
    <property type="nucleotide sequence ID" value="NZ_NHSD01000333.1"/>
</dbReference>
<dbReference type="AlphaFoldDB" id="A0A934WKV1"/>
<accession>A0A934WKV1</accession>
<keyword evidence="4" id="KW-1185">Reference proteome</keyword>
<keyword evidence="1" id="KW-0472">Membrane</keyword>
<sequence length="44" mass="4809">MAKHKHGEMDVTEQEKTFGGFLKFAAWTAAICVGLLIFVALLNA</sequence>
<organism evidence="3 4">
    <name type="scientific">Rhodobaculum claviforme</name>
    <dbReference type="NCBI Taxonomy" id="1549854"/>
    <lineage>
        <taxon>Bacteria</taxon>
        <taxon>Pseudomonadati</taxon>
        <taxon>Pseudomonadota</taxon>
        <taxon>Alphaproteobacteria</taxon>
        <taxon>Rhodobacterales</taxon>
        <taxon>Paracoccaceae</taxon>
        <taxon>Rhodobaculum</taxon>
    </lineage>
</organism>
<evidence type="ECO:0000313" key="4">
    <source>
        <dbReference type="Proteomes" id="UP000706333"/>
    </source>
</evidence>
<dbReference type="Pfam" id="PF07835">
    <property type="entry name" value="COX4_pro_2"/>
    <property type="match status" value="1"/>
</dbReference>